<dbReference type="EMBL" id="JACHJW010000001">
    <property type="protein sequence ID" value="MBB4961849.1"/>
    <property type="molecule type" value="Genomic_DNA"/>
</dbReference>
<feature type="transmembrane region" description="Helical" evidence="1">
    <location>
        <begin position="194"/>
        <end position="213"/>
    </location>
</feature>
<protein>
    <recommendedName>
        <fullName evidence="2">Acyltransferase 3 domain-containing protein</fullName>
    </recommendedName>
</protein>
<evidence type="ECO:0000259" key="2">
    <source>
        <dbReference type="Pfam" id="PF01757"/>
    </source>
</evidence>
<evidence type="ECO:0000256" key="1">
    <source>
        <dbReference type="SAM" id="Phobius"/>
    </source>
</evidence>
<feature type="transmembrane region" description="Helical" evidence="1">
    <location>
        <begin position="341"/>
        <end position="362"/>
    </location>
</feature>
<dbReference type="RefSeq" id="WP_184537659.1">
    <property type="nucleotide sequence ID" value="NZ_JACHJW010000001.1"/>
</dbReference>
<feature type="transmembrane region" description="Helical" evidence="1">
    <location>
        <begin position="295"/>
        <end position="321"/>
    </location>
</feature>
<feature type="transmembrane region" description="Helical" evidence="1">
    <location>
        <begin position="21"/>
        <end position="42"/>
    </location>
</feature>
<proteinExistence type="predicted"/>
<feature type="transmembrane region" description="Helical" evidence="1">
    <location>
        <begin position="225"/>
        <end position="246"/>
    </location>
</feature>
<feature type="transmembrane region" description="Helical" evidence="1">
    <location>
        <begin position="170"/>
        <end position="188"/>
    </location>
</feature>
<organism evidence="3 4">
    <name type="scientific">Micromonospora polyrhachis</name>
    <dbReference type="NCBI Taxonomy" id="1282883"/>
    <lineage>
        <taxon>Bacteria</taxon>
        <taxon>Bacillati</taxon>
        <taxon>Actinomycetota</taxon>
        <taxon>Actinomycetes</taxon>
        <taxon>Micromonosporales</taxon>
        <taxon>Micromonosporaceae</taxon>
        <taxon>Micromonospora</taxon>
    </lineage>
</organism>
<feature type="domain" description="Acyltransferase 3" evidence="2">
    <location>
        <begin position="17"/>
        <end position="358"/>
    </location>
</feature>
<keyword evidence="1" id="KW-0472">Membrane</keyword>
<reference evidence="3 4" key="1">
    <citation type="submission" date="2020-08" db="EMBL/GenBank/DDBJ databases">
        <title>Sequencing the genomes of 1000 actinobacteria strains.</title>
        <authorList>
            <person name="Klenk H.-P."/>
        </authorList>
    </citation>
    <scope>NUCLEOTIDE SEQUENCE [LARGE SCALE GENOMIC DNA]</scope>
    <source>
        <strain evidence="3 4">DSM 45886</strain>
    </source>
</reference>
<keyword evidence="1" id="KW-1133">Transmembrane helix</keyword>
<keyword evidence="4" id="KW-1185">Reference proteome</keyword>
<feature type="transmembrane region" description="Helical" evidence="1">
    <location>
        <begin position="266"/>
        <end position="283"/>
    </location>
</feature>
<feature type="transmembrane region" description="Helical" evidence="1">
    <location>
        <begin position="395"/>
        <end position="416"/>
    </location>
</feature>
<dbReference type="InterPro" id="IPR002656">
    <property type="entry name" value="Acyl_transf_3_dom"/>
</dbReference>
<gene>
    <name evidence="3" type="ORF">FHR38_005582</name>
</gene>
<feature type="transmembrane region" description="Helical" evidence="1">
    <location>
        <begin position="138"/>
        <end position="158"/>
    </location>
</feature>
<evidence type="ECO:0000313" key="4">
    <source>
        <dbReference type="Proteomes" id="UP000578819"/>
    </source>
</evidence>
<accession>A0A7W7WSC5</accession>
<evidence type="ECO:0000313" key="3">
    <source>
        <dbReference type="EMBL" id="MBB4961849.1"/>
    </source>
</evidence>
<keyword evidence="1" id="KW-0812">Transmembrane</keyword>
<feature type="transmembrane region" description="Helical" evidence="1">
    <location>
        <begin position="62"/>
        <end position="85"/>
    </location>
</feature>
<name>A0A7W7WSC5_9ACTN</name>
<feature type="transmembrane region" description="Helical" evidence="1">
    <location>
        <begin position="106"/>
        <end position="126"/>
    </location>
</feature>
<feature type="transmembrane region" description="Helical" evidence="1">
    <location>
        <begin position="422"/>
        <end position="443"/>
    </location>
</feature>
<dbReference type="Pfam" id="PF01757">
    <property type="entry name" value="Acyl_transf_3"/>
    <property type="match status" value="1"/>
</dbReference>
<comment type="caution">
    <text evidence="3">The sequence shown here is derived from an EMBL/GenBank/DDBJ whole genome shotgun (WGS) entry which is preliminary data.</text>
</comment>
<sequence length="451" mass="49166">MRRVRQLAERTPANRERYLDLLRAVAIVAVVLGHWLITVIGPDRRGQLTGHSALPDLPWAHPITWIVQVLPVFFFVGGYANAASLTSRRRKGGTALDWLLDRSGRLLRPTTTLLLVLAAASVGARLLGAEPAQIRTAVWFATIPLWFLAAYLVVVALTPPMYALYRRYGFAVPVVLVVLVAAGDLARLRGPEALASGNFLFGWLAIHQVGFAWRDERPRLARPRVAVPLLLGGLVALVLLTVVGPYPTSMINIPGERLHNMSPPSLALLAAATFQLGLALLLRDPAERWLHRPRPWLVVVALNAVVLTIFLWHVSAVVLLAGGLHAVDLLPTPAVGTLAWWLWRIPWLLALMVVLTGLVAIFGPIEARSGRRPDTRPRWLPAGVCSGLRHPAPRALLTIVSFGATAYALLANSLAPKTGHDLFGLPTTTLVVYLAGAGVLRILRAIPDERR</sequence>
<dbReference type="AlphaFoldDB" id="A0A7W7WSC5"/>
<dbReference type="GO" id="GO:0016747">
    <property type="term" value="F:acyltransferase activity, transferring groups other than amino-acyl groups"/>
    <property type="evidence" value="ECO:0007669"/>
    <property type="project" value="InterPro"/>
</dbReference>
<dbReference type="Proteomes" id="UP000578819">
    <property type="component" value="Unassembled WGS sequence"/>
</dbReference>